<evidence type="ECO:0000313" key="2">
    <source>
        <dbReference type="Proteomes" id="UP000077266"/>
    </source>
</evidence>
<dbReference type="Proteomes" id="UP000077266">
    <property type="component" value="Unassembled WGS sequence"/>
</dbReference>
<keyword evidence="2" id="KW-1185">Reference proteome</keyword>
<dbReference type="EMBL" id="KV425989">
    <property type="protein sequence ID" value="KZV93499.1"/>
    <property type="molecule type" value="Genomic_DNA"/>
</dbReference>
<name>A0A166AMQ4_EXIGL</name>
<protein>
    <submittedName>
        <fullName evidence="1">Uncharacterized protein</fullName>
    </submittedName>
</protein>
<sequence length="184" mass="20036">MTFAYSPATSAIPIERTYKYAHDRMVRESIPVLTRMCDLVPHLTAFDISIHYLSALPRCFPVLPGLKALRVYHTTLVDSRIWPLTPDPAARVATQCPQLTSVVIVGVGPNTAFDVASLSGIGLSGCSHTLRVTITSGLAGEVRQLMATLGPEFSDLSCALRTVPWKTRDLYSNCTSLATHFSTN</sequence>
<proteinExistence type="predicted"/>
<dbReference type="AlphaFoldDB" id="A0A166AMQ4"/>
<dbReference type="InParanoid" id="A0A166AMQ4"/>
<reference evidence="1 2" key="1">
    <citation type="journal article" date="2016" name="Mol. Biol. Evol.">
        <title>Comparative Genomics of Early-Diverging Mushroom-Forming Fungi Provides Insights into the Origins of Lignocellulose Decay Capabilities.</title>
        <authorList>
            <person name="Nagy L.G."/>
            <person name="Riley R."/>
            <person name="Tritt A."/>
            <person name="Adam C."/>
            <person name="Daum C."/>
            <person name="Floudas D."/>
            <person name="Sun H."/>
            <person name="Yadav J.S."/>
            <person name="Pangilinan J."/>
            <person name="Larsson K.H."/>
            <person name="Matsuura K."/>
            <person name="Barry K."/>
            <person name="Labutti K."/>
            <person name="Kuo R."/>
            <person name="Ohm R.A."/>
            <person name="Bhattacharya S.S."/>
            <person name="Shirouzu T."/>
            <person name="Yoshinaga Y."/>
            <person name="Martin F.M."/>
            <person name="Grigoriev I.V."/>
            <person name="Hibbett D.S."/>
        </authorList>
    </citation>
    <scope>NUCLEOTIDE SEQUENCE [LARGE SCALE GENOMIC DNA]</scope>
    <source>
        <strain evidence="1 2">HHB12029</strain>
    </source>
</reference>
<organism evidence="1 2">
    <name type="scientific">Exidia glandulosa HHB12029</name>
    <dbReference type="NCBI Taxonomy" id="1314781"/>
    <lineage>
        <taxon>Eukaryota</taxon>
        <taxon>Fungi</taxon>
        <taxon>Dikarya</taxon>
        <taxon>Basidiomycota</taxon>
        <taxon>Agaricomycotina</taxon>
        <taxon>Agaricomycetes</taxon>
        <taxon>Auriculariales</taxon>
        <taxon>Exidiaceae</taxon>
        <taxon>Exidia</taxon>
    </lineage>
</organism>
<accession>A0A166AMQ4</accession>
<gene>
    <name evidence="1" type="ORF">EXIGLDRAFT_43232</name>
</gene>
<evidence type="ECO:0000313" key="1">
    <source>
        <dbReference type="EMBL" id="KZV93499.1"/>
    </source>
</evidence>